<feature type="domain" description="CobW C-terminal" evidence="3">
    <location>
        <begin position="2"/>
        <end position="61"/>
    </location>
</feature>
<sequence length="74" mass="8110">LQGVLNLEGAPHLLQAVYQTWDLEAVPAAARGDEGLDRDRLIFIGRNLEEQGLRRLLADCVTEVQSSPPSIASR</sequence>
<evidence type="ECO:0000256" key="1">
    <source>
        <dbReference type="ARBA" id="ARBA00022741"/>
    </source>
</evidence>
<keyword evidence="1" id="KW-0547">Nucleotide-binding</keyword>
<dbReference type="EMBL" id="JAHWGI010001285">
    <property type="protein sequence ID" value="KAK3927394.1"/>
    <property type="molecule type" value="Genomic_DNA"/>
</dbReference>
<organism evidence="4 5">
    <name type="scientific">Frankliniella fusca</name>
    <dbReference type="NCBI Taxonomy" id="407009"/>
    <lineage>
        <taxon>Eukaryota</taxon>
        <taxon>Metazoa</taxon>
        <taxon>Ecdysozoa</taxon>
        <taxon>Arthropoda</taxon>
        <taxon>Hexapoda</taxon>
        <taxon>Insecta</taxon>
        <taxon>Pterygota</taxon>
        <taxon>Neoptera</taxon>
        <taxon>Paraneoptera</taxon>
        <taxon>Thysanoptera</taxon>
        <taxon>Terebrantia</taxon>
        <taxon>Thripoidea</taxon>
        <taxon>Thripidae</taxon>
        <taxon>Frankliniella</taxon>
    </lineage>
</organism>
<proteinExistence type="predicted"/>
<accession>A0AAE1LQP5</accession>
<evidence type="ECO:0000256" key="2">
    <source>
        <dbReference type="ARBA" id="ARBA00023186"/>
    </source>
</evidence>
<keyword evidence="2" id="KW-0143">Chaperone</keyword>
<dbReference type="Proteomes" id="UP001219518">
    <property type="component" value="Unassembled WGS sequence"/>
</dbReference>
<dbReference type="InterPro" id="IPR036627">
    <property type="entry name" value="CobW-likC_sf"/>
</dbReference>
<feature type="non-terminal residue" evidence="4">
    <location>
        <position position="74"/>
    </location>
</feature>
<comment type="caution">
    <text evidence="4">The sequence shown here is derived from an EMBL/GenBank/DDBJ whole genome shotgun (WGS) entry which is preliminary data.</text>
</comment>
<name>A0AAE1LQP5_9NEOP</name>
<evidence type="ECO:0000313" key="4">
    <source>
        <dbReference type="EMBL" id="KAK3927394.1"/>
    </source>
</evidence>
<dbReference type="SUPFAM" id="SSF90002">
    <property type="entry name" value="Hypothetical protein YjiA, C-terminal domain"/>
    <property type="match status" value="1"/>
</dbReference>
<evidence type="ECO:0000259" key="3">
    <source>
        <dbReference type="Pfam" id="PF07683"/>
    </source>
</evidence>
<evidence type="ECO:0000313" key="5">
    <source>
        <dbReference type="Proteomes" id="UP001219518"/>
    </source>
</evidence>
<keyword evidence="5" id="KW-1185">Reference proteome</keyword>
<dbReference type="GO" id="GO:0000166">
    <property type="term" value="F:nucleotide binding"/>
    <property type="evidence" value="ECO:0007669"/>
    <property type="project" value="UniProtKB-KW"/>
</dbReference>
<dbReference type="AlphaFoldDB" id="A0AAE1LQP5"/>
<reference evidence="4" key="1">
    <citation type="submission" date="2021-07" db="EMBL/GenBank/DDBJ databases">
        <authorList>
            <person name="Catto M.A."/>
            <person name="Jacobson A."/>
            <person name="Kennedy G."/>
            <person name="Labadie P."/>
            <person name="Hunt B.G."/>
            <person name="Srinivasan R."/>
        </authorList>
    </citation>
    <scope>NUCLEOTIDE SEQUENCE</scope>
    <source>
        <strain evidence="4">PL_HMW_Pooled</strain>
        <tissue evidence="4">Head</tissue>
    </source>
</reference>
<gene>
    <name evidence="4" type="ORF">KUF71_015678</name>
</gene>
<dbReference type="Pfam" id="PF07683">
    <property type="entry name" value="CobW_C"/>
    <property type="match status" value="1"/>
</dbReference>
<dbReference type="InterPro" id="IPR011629">
    <property type="entry name" value="CobW-like_C"/>
</dbReference>
<reference evidence="4" key="2">
    <citation type="journal article" date="2023" name="BMC Genomics">
        <title>Pest status, molecular evolution, and epigenetic factors derived from the genome assembly of Frankliniella fusca, a thysanopteran phytovirus vector.</title>
        <authorList>
            <person name="Catto M.A."/>
            <person name="Labadie P.E."/>
            <person name="Jacobson A.L."/>
            <person name="Kennedy G.G."/>
            <person name="Srinivasan R."/>
            <person name="Hunt B.G."/>
        </authorList>
    </citation>
    <scope>NUCLEOTIDE SEQUENCE</scope>
    <source>
        <strain evidence="4">PL_HMW_Pooled</strain>
    </source>
</reference>
<protein>
    <submittedName>
        <fullName evidence="4">COBW domain-containing protein 5</fullName>
    </submittedName>
</protein>
<dbReference type="Gene3D" id="3.30.1220.10">
    <property type="entry name" value="CobW-like, C-terminal domain"/>
    <property type="match status" value="1"/>
</dbReference>